<reference evidence="1" key="1">
    <citation type="submission" date="2023-03" db="EMBL/GenBank/DDBJ databases">
        <title>Chromosome-level genomes of two armyworms, Mythimna separata and Mythimna loreyi, provide insights into the biosynthesis and reception of sex pheromones.</title>
        <authorList>
            <person name="Zhao H."/>
        </authorList>
    </citation>
    <scope>NUCLEOTIDE SEQUENCE</scope>
    <source>
        <strain evidence="1">BeijingLab</strain>
    </source>
</reference>
<organism evidence="1 2">
    <name type="scientific">Mythimna loreyi</name>
    <dbReference type="NCBI Taxonomy" id="667449"/>
    <lineage>
        <taxon>Eukaryota</taxon>
        <taxon>Metazoa</taxon>
        <taxon>Ecdysozoa</taxon>
        <taxon>Arthropoda</taxon>
        <taxon>Hexapoda</taxon>
        <taxon>Insecta</taxon>
        <taxon>Pterygota</taxon>
        <taxon>Neoptera</taxon>
        <taxon>Endopterygota</taxon>
        <taxon>Lepidoptera</taxon>
        <taxon>Glossata</taxon>
        <taxon>Ditrysia</taxon>
        <taxon>Noctuoidea</taxon>
        <taxon>Noctuidae</taxon>
        <taxon>Noctuinae</taxon>
        <taxon>Hadenini</taxon>
        <taxon>Mythimna</taxon>
    </lineage>
</organism>
<sequence>MLSAYARFIVRHSYLTLFIVTVISTILTVIPLVCHDLPSFADPIVGFETRGTTLAHRFIAWENLIDETRPSKRLAVNPKEIEDQIRMNQTYNNRTRLDKPRSGRGRAKNKGRNKKKKVDNNNDTNFEKIWPSSEPNISNTHVHWGFGKNKTFEDENTVFLKDHTRKQWVSIKEMQRKPDQPINHNYASGTCGPPISNYAHLVITNTDNTSLLTFENVQRMCRLQSMLVEIGGAEYYKMCQRDLHSEELCCPVWSVPNYIALISGKTSCENLSKEDARLLPQR</sequence>
<keyword evidence="2" id="KW-1185">Reference proteome</keyword>
<name>A0ACC2R4V9_9NEOP</name>
<comment type="caution">
    <text evidence="1">The sequence shown here is derived from an EMBL/GenBank/DDBJ whole genome shotgun (WGS) entry which is preliminary data.</text>
</comment>
<gene>
    <name evidence="1" type="ORF">PYW08_014535</name>
</gene>
<evidence type="ECO:0000313" key="1">
    <source>
        <dbReference type="EMBL" id="KAJ8731805.1"/>
    </source>
</evidence>
<accession>A0ACC2R4V9</accession>
<evidence type="ECO:0000313" key="2">
    <source>
        <dbReference type="Proteomes" id="UP001231649"/>
    </source>
</evidence>
<dbReference type="EMBL" id="CM056782">
    <property type="protein sequence ID" value="KAJ8731805.1"/>
    <property type="molecule type" value="Genomic_DNA"/>
</dbReference>
<protein>
    <submittedName>
        <fullName evidence="1">Uncharacterized protein</fullName>
    </submittedName>
</protein>
<proteinExistence type="predicted"/>
<dbReference type="Proteomes" id="UP001231649">
    <property type="component" value="Chromosome 6"/>
</dbReference>